<keyword evidence="3" id="KW-1185">Reference proteome</keyword>
<dbReference type="AlphaFoldDB" id="A0A914QXC8"/>
<feature type="domain" description="Doublecortin" evidence="2">
    <location>
        <begin position="59"/>
        <end position="119"/>
    </location>
</feature>
<dbReference type="PROSITE" id="PS50309">
    <property type="entry name" value="DC"/>
    <property type="match status" value="1"/>
</dbReference>
<dbReference type="SUPFAM" id="SSF89837">
    <property type="entry name" value="Doublecortin (DC)"/>
    <property type="match status" value="1"/>
</dbReference>
<protein>
    <submittedName>
        <fullName evidence="4">Doublecortin domain-containing protein</fullName>
    </submittedName>
</protein>
<dbReference type="InterPro" id="IPR036572">
    <property type="entry name" value="Doublecortin_dom_sf"/>
</dbReference>
<feature type="region of interest" description="Disordered" evidence="1">
    <location>
        <begin position="259"/>
        <end position="286"/>
    </location>
</feature>
<evidence type="ECO:0000313" key="4">
    <source>
        <dbReference type="WBParaSite" id="PDA_v2.g8751.t1"/>
    </source>
</evidence>
<dbReference type="Gene3D" id="3.10.20.230">
    <property type="entry name" value="Doublecortin domain"/>
    <property type="match status" value="1"/>
</dbReference>
<organism evidence="3 4">
    <name type="scientific">Panagrolaimus davidi</name>
    <dbReference type="NCBI Taxonomy" id="227884"/>
    <lineage>
        <taxon>Eukaryota</taxon>
        <taxon>Metazoa</taxon>
        <taxon>Ecdysozoa</taxon>
        <taxon>Nematoda</taxon>
        <taxon>Chromadorea</taxon>
        <taxon>Rhabditida</taxon>
        <taxon>Tylenchina</taxon>
        <taxon>Panagrolaimomorpha</taxon>
        <taxon>Panagrolaimoidea</taxon>
        <taxon>Panagrolaimidae</taxon>
        <taxon>Panagrolaimus</taxon>
    </lineage>
</organism>
<feature type="compositionally biased region" description="Low complexity" evidence="1">
    <location>
        <begin position="301"/>
        <end position="317"/>
    </location>
</feature>
<dbReference type="GO" id="GO:0035556">
    <property type="term" value="P:intracellular signal transduction"/>
    <property type="evidence" value="ECO:0007669"/>
    <property type="project" value="InterPro"/>
</dbReference>
<sequence length="388" mass="43500">MDIDAVEKHQQKMREIAQKRWEKFNEQQQQQSGSSARILLNNDKWKSRTLGLFLPLRAKQLFFILNGNPGRIYRVIINPYRKFDFDTILEEISHGLGIAIWKLYSFTGERIKNAEELFDIKENRVLAVPRHERPIFPTGIHKESSASSVASAAITSLPPINRSNLFHHQQQQQQPSARQPFVGRTTTTHYALKLPARQPAVRNNHSIERSPIGRDSRIPVAPAAIVPARRTFSYHKPAEARPFVPQMASTSRARVAPPIQPFTKGAQNRRVMSLKPRRTLPYEQASRIGLPASTLLAASAAKPSTTTSKGSSTASASVEDSDSGRPRSTDFEEATEDQSESDSDNALKYEEEETDDDDYPDVHSDILSQNDSLESPPPSRASNGKILE</sequence>
<reference evidence="4" key="1">
    <citation type="submission" date="2022-11" db="UniProtKB">
        <authorList>
            <consortium name="WormBaseParasite"/>
        </authorList>
    </citation>
    <scope>IDENTIFICATION</scope>
</reference>
<feature type="region of interest" description="Disordered" evidence="1">
    <location>
        <begin position="301"/>
        <end position="388"/>
    </location>
</feature>
<evidence type="ECO:0000256" key="1">
    <source>
        <dbReference type="SAM" id="MobiDB-lite"/>
    </source>
</evidence>
<name>A0A914QXC8_9BILA</name>
<dbReference type="InterPro" id="IPR003533">
    <property type="entry name" value="Doublecortin_dom"/>
</dbReference>
<feature type="compositionally biased region" description="Acidic residues" evidence="1">
    <location>
        <begin position="331"/>
        <end position="343"/>
    </location>
</feature>
<dbReference type="Proteomes" id="UP000887578">
    <property type="component" value="Unplaced"/>
</dbReference>
<dbReference type="WBParaSite" id="PDA_v2.g8751.t1">
    <property type="protein sequence ID" value="PDA_v2.g8751.t1"/>
    <property type="gene ID" value="PDA_v2.g8751"/>
</dbReference>
<proteinExistence type="predicted"/>
<evidence type="ECO:0000259" key="2">
    <source>
        <dbReference type="PROSITE" id="PS50309"/>
    </source>
</evidence>
<feature type="compositionally biased region" description="Acidic residues" evidence="1">
    <location>
        <begin position="350"/>
        <end position="359"/>
    </location>
</feature>
<evidence type="ECO:0000313" key="3">
    <source>
        <dbReference type="Proteomes" id="UP000887578"/>
    </source>
</evidence>
<accession>A0A914QXC8</accession>